<accession>A0AAN9U5W0</accession>
<reference evidence="9 10" key="1">
    <citation type="journal article" date="2023" name="PLoS ONE">
        <title>Cytospora paraplurivora sp. nov. isolated from orchards with fruit tree decline syndrome in Ontario, Canada.</title>
        <authorList>
            <person name="Ilyukhin E."/>
            <person name="Nguyen H.D.T."/>
            <person name="Castle A.J."/>
            <person name="Ellouze W."/>
        </authorList>
    </citation>
    <scope>NUCLEOTIDE SEQUENCE [LARGE SCALE GENOMIC DNA]</scope>
    <source>
        <strain evidence="9 10">FDS-564</strain>
    </source>
</reference>
<evidence type="ECO:0000313" key="10">
    <source>
        <dbReference type="Proteomes" id="UP001320245"/>
    </source>
</evidence>
<dbReference type="EMBL" id="JAJSPL020000018">
    <property type="protein sequence ID" value="KAK7740939.1"/>
    <property type="molecule type" value="Genomic_DNA"/>
</dbReference>
<evidence type="ECO:0000256" key="3">
    <source>
        <dbReference type="ARBA" id="ARBA00022670"/>
    </source>
</evidence>
<organism evidence="9 10">
    <name type="scientific">Cytospora paraplurivora</name>
    <dbReference type="NCBI Taxonomy" id="2898453"/>
    <lineage>
        <taxon>Eukaryota</taxon>
        <taxon>Fungi</taxon>
        <taxon>Dikarya</taxon>
        <taxon>Ascomycota</taxon>
        <taxon>Pezizomycotina</taxon>
        <taxon>Sordariomycetes</taxon>
        <taxon>Sordariomycetidae</taxon>
        <taxon>Diaporthales</taxon>
        <taxon>Cytosporaceae</taxon>
        <taxon>Cytospora</taxon>
    </lineage>
</organism>
<dbReference type="InterPro" id="IPR051346">
    <property type="entry name" value="OTU_Deubiquitinase"/>
</dbReference>
<evidence type="ECO:0000256" key="4">
    <source>
        <dbReference type="ARBA" id="ARBA00022786"/>
    </source>
</evidence>
<proteinExistence type="predicted"/>
<feature type="domain" description="DUF3645" evidence="8">
    <location>
        <begin position="305"/>
        <end position="340"/>
    </location>
</feature>
<evidence type="ECO:0000259" key="7">
    <source>
        <dbReference type="Pfam" id="PF12340"/>
    </source>
</evidence>
<protein>
    <recommendedName>
        <fullName evidence="2">ubiquitinyl hydrolase 1</fullName>
        <ecNumber evidence="2">3.4.19.12</ecNumber>
    </recommendedName>
</protein>
<evidence type="ECO:0000256" key="1">
    <source>
        <dbReference type="ARBA" id="ARBA00000707"/>
    </source>
</evidence>
<dbReference type="AlphaFoldDB" id="A0AAN9U5W0"/>
<feature type="domain" description="DUF3638" evidence="7">
    <location>
        <begin position="1"/>
        <end position="185"/>
    </location>
</feature>
<dbReference type="Pfam" id="PF12359">
    <property type="entry name" value="DUF3645"/>
    <property type="match status" value="1"/>
</dbReference>
<evidence type="ECO:0000256" key="2">
    <source>
        <dbReference type="ARBA" id="ARBA00012759"/>
    </source>
</evidence>
<dbReference type="Pfam" id="PF12340">
    <property type="entry name" value="DUF3638"/>
    <property type="match status" value="1"/>
</dbReference>
<evidence type="ECO:0000256" key="5">
    <source>
        <dbReference type="ARBA" id="ARBA00022801"/>
    </source>
</evidence>
<keyword evidence="3" id="KW-0645">Protease</keyword>
<dbReference type="GO" id="GO:0006508">
    <property type="term" value="P:proteolysis"/>
    <property type="evidence" value="ECO:0007669"/>
    <property type="project" value="UniProtKB-KW"/>
</dbReference>
<keyword evidence="4" id="KW-0833">Ubl conjugation pathway</keyword>
<evidence type="ECO:0000313" key="9">
    <source>
        <dbReference type="EMBL" id="KAK7740939.1"/>
    </source>
</evidence>
<dbReference type="InterPro" id="IPR022105">
    <property type="entry name" value="DUF3645"/>
</dbReference>
<keyword evidence="6" id="KW-0788">Thiol protease</keyword>
<gene>
    <name evidence="9" type="ORF">SLS53_005002</name>
</gene>
<dbReference type="InterPro" id="IPR022099">
    <property type="entry name" value="DUF3638"/>
</dbReference>
<name>A0AAN9U5W0_9PEZI</name>
<comment type="catalytic activity">
    <reaction evidence="1">
        <text>Thiol-dependent hydrolysis of ester, thioester, amide, peptide and isopeptide bonds formed by the C-terminal Gly of ubiquitin (a 76-residue protein attached to proteins as an intracellular targeting signal).</text>
        <dbReference type="EC" id="3.4.19.12"/>
    </reaction>
</comment>
<comment type="caution">
    <text evidence="9">The sequence shown here is derived from an EMBL/GenBank/DDBJ whole genome shotgun (WGS) entry which is preliminary data.</text>
</comment>
<dbReference type="Proteomes" id="UP001320245">
    <property type="component" value="Unassembled WGS sequence"/>
</dbReference>
<dbReference type="PANTHER" id="PTHR13367">
    <property type="entry name" value="UBIQUITIN THIOESTERASE"/>
    <property type="match status" value="1"/>
</dbReference>
<dbReference type="GO" id="GO:0004843">
    <property type="term" value="F:cysteine-type deubiquitinase activity"/>
    <property type="evidence" value="ECO:0007669"/>
    <property type="project" value="UniProtKB-EC"/>
</dbReference>
<evidence type="ECO:0000256" key="6">
    <source>
        <dbReference type="ARBA" id="ARBA00022807"/>
    </source>
</evidence>
<keyword evidence="10" id="KW-1185">Reference proteome</keyword>
<dbReference type="PANTHER" id="PTHR13367:SF34">
    <property type="match status" value="1"/>
</dbReference>
<evidence type="ECO:0000259" key="8">
    <source>
        <dbReference type="Pfam" id="PF12359"/>
    </source>
</evidence>
<keyword evidence="5" id="KW-0378">Hydrolase</keyword>
<sequence>MQLNMGEGKSTVIAPVVTAALADGSRLVRVVVAKPQSRQMYHMLVSKLGGLLNRRIFHLPFSRTLRLDISDAIAIHSECKRCIAVGGVMLVQPEQLLSLKLMGLESLITSIDSPGKEEVGRSLLQTQHLFDTKSRDVVDESDENFSVKFELIYTMGQQGPIEFAPERWMVIQTVLQVIREHVKGVRDVLPASIEIQESPPGSFPRFRLLKGDATEMLLDQVARGICNNGFPGFSISWQDASSRESVLKYIKQQELSLAEVEEVEKGEFWSETTRPYLLLLRGLFAQGVLAFAFGHKRWRVNYGLDNTRQPPTKLAVPFRAKDFPTPRSEFSHPDVVILLTCCCYYYGGLSDDDLTTAFGHLLESDQADAEYQEWIADSDHLPVAFRQLMGVNMNDTFQCKAEVFPSFRYAKRAIDYFLEFIVFPKQMKEFPQKLSTSGWDIGAVKTHPTTGFSGTIDSRAVLPLDVSYLALREQKFTNAHVLETLMRPENSLILLDSTSKTAGGLNHNPRRTGSLQQRISEAETLLSVVVGQQDLPVRVILDVGAQIIEMSNVQVATKWLEMSHAQDPTIQGAIFFDDDEELMVVDIHGYTECLRTSPYGEQLDVCLVFLDEAHTRGTDLKLPQHYRAAVTLGASLTKDRLAQACMRMRRLGQGQSVVFCVPQEIQTIIRERILPEAGTETKDKPIKIIHVLDWAMSETHIDIRKSIPLWAAQGERFERQRLLWAEARTNTGIEMTAEQAVKFLEVEAQTLEQRYRPKPVFGLRTNGEATTDRLRQIQARCEDVGSTHVNEATLQEEQERELSPEIEQERQLERPPPAIAAVHSIHEDLREFVSSGIILRNSAAFVPAFEMLRRTSANNYLDVGMFPRDIMVTVDFAETVETVISPGGGGVLDAYQRPIQWVLSSQPHSWQHVVIISPHEAQELLPAIQSSGKITLHIYAPRPNLEIRPLDSLDLYTVPASAMQAMTPIPTHLRIQLNLFAGQLYFKDFSDYSAFCDMLRLSWHDASEGTKVASDGFIVSEPPRTSNNTDGPAASTLAQASTFTESPVKFLKVFLMMARRDCQPIEKTHVGKVLDGALLRKTDFETTH</sequence>
<dbReference type="EC" id="3.4.19.12" evidence="2"/>